<sequence length="176" mass="19542">MMKSLLTAALMLIFSSPLFAAVPWEQWKPVGHATLSWGPFEVYNSQLLTPDGKYQPQKWPLALDIDYLRSIDRGELTKATEEQWQALGLLAEAQKNGWLEAVEDTWPDVSNGSEIIFVATENGGQFYSRAANSVMINPAGKAFTPAFRDAFLAIWLSPETQYPDLRSKLTGATASD</sequence>
<keyword evidence="3" id="KW-1185">Reference proteome</keyword>
<organism evidence="2 3">
    <name type="scientific">Rahnella ecdela</name>
    <dbReference type="NCBI Taxonomy" id="2816250"/>
    <lineage>
        <taxon>Bacteria</taxon>
        <taxon>Pseudomonadati</taxon>
        <taxon>Pseudomonadota</taxon>
        <taxon>Gammaproteobacteria</taxon>
        <taxon>Enterobacterales</taxon>
        <taxon>Yersiniaceae</taxon>
        <taxon>Rahnella</taxon>
    </lineage>
</organism>
<evidence type="ECO:0000313" key="2">
    <source>
        <dbReference type="EMBL" id="MBU9847770.1"/>
    </source>
</evidence>
<evidence type="ECO:0000313" key="3">
    <source>
        <dbReference type="Proteomes" id="UP000739284"/>
    </source>
</evidence>
<evidence type="ECO:0000256" key="1">
    <source>
        <dbReference type="SAM" id="SignalP"/>
    </source>
</evidence>
<feature type="signal peptide" evidence="1">
    <location>
        <begin position="1"/>
        <end position="20"/>
    </location>
</feature>
<accession>A0ABS6LLS0</accession>
<name>A0ABS6LLS0_9GAMM</name>
<proteinExistence type="predicted"/>
<reference evidence="2 3" key="1">
    <citation type="submission" date="2021-03" db="EMBL/GenBank/DDBJ databases">
        <title>Five novel Rahnella species.</title>
        <authorList>
            <person name="Brady C."/>
            <person name="Asselin J."/>
            <person name="Beer S."/>
            <person name="Bruberg M.B."/>
            <person name="Crampton B."/>
            <person name="Venter S."/>
            <person name="Arnold D."/>
            <person name="Denman S."/>
        </authorList>
    </citation>
    <scope>NUCLEOTIDE SEQUENCE [LARGE SCALE GENOMIC DNA]</scope>
    <source>
        <strain evidence="2 3">FRB 231</strain>
    </source>
</reference>
<feature type="chain" id="PRO_5045487255" description="Chalcone isomerase-like protein" evidence="1">
    <location>
        <begin position="21"/>
        <end position="176"/>
    </location>
</feature>
<gene>
    <name evidence="2" type="ORF">J1784_22490</name>
</gene>
<comment type="caution">
    <text evidence="2">The sequence shown here is derived from an EMBL/GenBank/DDBJ whole genome shotgun (WGS) entry which is preliminary data.</text>
</comment>
<keyword evidence="1" id="KW-0732">Signal</keyword>
<protein>
    <recommendedName>
        <fullName evidence="4">Chalcone isomerase-like protein</fullName>
    </recommendedName>
</protein>
<dbReference type="EMBL" id="JAFMOY010000132">
    <property type="protein sequence ID" value="MBU9847770.1"/>
    <property type="molecule type" value="Genomic_DNA"/>
</dbReference>
<dbReference type="Proteomes" id="UP000739284">
    <property type="component" value="Unassembled WGS sequence"/>
</dbReference>
<evidence type="ECO:0008006" key="4">
    <source>
        <dbReference type="Google" id="ProtNLM"/>
    </source>
</evidence>